<evidence type="ECO:0000313" key="2">
    <source>
        <dbReference type="Proteomes" id="UP001231109"/>
    </source>
</evidence>
<reference evidence="1 2" key="1">
    <citation type="submission" date="2022-11" db="EMBL/GenBank/DDBJ databases">
        <title>Viruses from the air-sea interface of a natural surface slick.</title>
        <authorList>
            <person name="Rahlff J."/>
            <person name="Holmfeldt K."/>
        </authorList>
    </citation>
    <scope>NUCLEOTIDE SEQUENCE [LARGE SCALE GENOMIC DNA]</scope>
    <source>
        <strain evidence="1 2">SMS4</strain>
    </source>
</reference>
<gene>
    <name evidence="1" type="ORF">ORJ04_22635</name>
</gene>
<dbReference type="EMBL" id="JAPJDZ010000281">
    <property type="protein sequence ID" value="MDP5138747.1"/>
    <property type="molecule type" value="Genomic_DNA"/>
</dbReference>
<dbReference type="Proteomes" id="UP001231109">
    <property type="component" value="Unassembled WGS sequence"/>
</dbReference>
<keyword evidence="2" id="KW-1185">Reference proteome</keyword>
<sequence>SAYPYAGGSTGSYGVPLDMQTLLSPDDYKDLMGYCGNQHVSDYNFENVQDYLQQNLDHPAIELQLSATVLAADTGFSSAAAGEAWYHRMALTGADQVQLQQLILLQQNRVVRANSPYQVSAWYGASTPQQLAVEQLVPGHGDGPVELSFIVPAHWQNQALTRWSLYRSDKLVHDYRVPANQLRQVAQPRAVAASAANGVTLQERNGDICVDVASKAFDAMNLLWRDAQQQVVLALNITEPAFCRSVAVPAGGTWQLQVRRGVNVELIEQAR</sequence>
<dbReference type="RefSeq" id="WP_305977848.1">
    <property type="nucleotide sequence ID" value="NZ_JAPJDZ010000281.1"/>
</dbReference>
<feature type="non-terminal residue" evidence="1">
    <location>
        <position position="1"/>
    </location>
</feature>
<protein>
    <submittedName>
        <fullName evidence="1">Uncharacterized protein</fullName>
    </submittedName>
</protein>
<comment type="caution">
    <text evidence="1">The sequence shown here is derived from an EMBL/GenBank/DDBJ whole genome shotgun (WGS) entry which is preliminary data.</text>
</comment>
<accession>A0ABT9I5S7</accession>
<organism evidence="1 2">
    <name type="scientific">Rheinheimera baltica</name>
    <dbReference type="NCBI Taxonomy" id="67576"/>
    <lineage>
        <taxon>Bacteria</taxon>
        <taxon>Pseudomonadati</taxon>
        <taxon>Pseudomonadota</taxon>
        <taxon>Gammaproteobacteria</taxon>
        <taxon>Chromatiales</taxon>
        <taxon>Chromatiaceae</taxon>
        <taxon>Rheinheimera</taxon>
    </lineage>
</organism>
<name>A0ABT9I5S7_9GAMM</name>
<evidence type="ECO:0000313" key="1">
    <source>
        <dbReference type="EMBL" id="MDP5138747.1"/>
    </source>
</evidence>
<proteinExistence type="predicted"/>